<keyword evidence="6 7" id="KW-0067">ATP-binding</keyword>
<evidence type="ECO:0000313" key="13">
    <source>
        <dbReference type="Proteomes" id="UP000717515"/>
    </source>
</evidence>
<dbReference type="SMART" id="SM00220">
    <property type="entry name" value="S_TKc"/>
    <property type="match status" value="1"/>
</dbReference>
<evidence type="ECO:0000256" key="6">
    <source>
        <dbReference type="ARBA" id="ARBA00022840"/>
    </source>
</evidence>
<feature type="domain" description="FAD-binding PCMH-type" evidence="11">
    <location>
        <begin position="43"/>
        <end position="228"/>
    </location>
</feature>
<dbReference type="PROSITE" id="PS00107">
    <property type="entry name" value="PROTEIN_KINASE_ATP"/>
    <property type="match status" value="1"/>
</dbReference>
<evidence type="ECO:0000256" key="2">
    <source>
        <dbReference type="ARBA" id="ARBA00022527"/>
    </source>
</evidence>
<feature type="binding site" evidence="7">
    <location>
        <position position="859"/>
    </location>
    <ligand>
        <name>ATP</name>
        <dbReference type="ChEBI" id="CHEBI:30616"/>
    </ligand>
</feature>
<dbReference type="InterPro" id="IPR000719">
    <property type="entry name" value="Prot_kinase_dom"/>
</dbReference>
<dbReference type="InterPro" id="IPR017441">
    <property type="entry name" value="Protein_kinase_ATP_BS"/>
</dbReference>
<evidence type="ECO:0000256" key="3">
    <source>
        <dbReference type="ARBA" id="ARBA00022679"/>
    </source>
</evidence>
<evidence type="ECO:0000256" key="1">
    <source>
        <dbReference type="ARBA" id="ARBA00005575"/>
    </source>
</evidence>
<gene>
    <name evidence="12" type="ORF">KVV02_000928</name>
</gene>
<evidence type="ECO:0000256" key="4">
    <source>
        <dbReference type="ARBA" id="ARBA00022741"/>
    </source>
</evidence>
<evidence type="ECO:0000256" key="7">
    <source>
        <dbReference type="PROSITE-ProRule" id="PRU10141"/>
    </source>
</evidence>
<organism evidence="12 13">
    <name type="scientific">Mortierella alpina</name>
    <name type="common">Oleaginous fungus</name>
    <name type="synonym">Mortierella renispora</name>
    <dbReference type="NCBI Taxonomy" id="64518"/>
    <lineage>
        <taxon>Eukaryota</taxon>
        <taxon>Fungi</taxon>
        <taxon>Fungi incertae sedis</taxon>
        <taxon>Mucoromycota</taxon>
        <taxon>Mortierellomycotina</taxon>
        <taxon>Mortierellomycetes</taxon>
        <taxon>Mortierellales</taxon>
        <taxon>Mortierellaceae</taxon>
        <taxon>Mortierella</taxon>
    </lineage>
</organism>
<dbReference type="PANTHER" id="PTHR24345">
    <property type="entry name" value="SERINE/THREONINE-PROTEIN KINASE PLK"/>
    <property type="match status" value="1"/>
</dbReference>
<dbReference type="EMBL" id="JAIFTL010000105">
    <property type="protein sequence ID" value="KAG9323346.1"/>
    <property type="molecule type" value="Genomic_DNA"/>
</dbReference>
<dbReference type="CDD" id="cd00060">
    <property type="entry name" value="FHA"/>
    <property type="match status" value="1"/>
</dbReference>
<dbReference type="GO" id="GO:0005524">
    <property type="term" value="F:ATP binding"/>
    <property type="evidence" value="ECO:0007669"/>
    <property type="project" value="UniProtKB-UniRule"/>
</dbReference>
<comment type="similarity">
    <text evidence="1">Belongs to the protein kinase superfamily. CAMK Ser/Thr protein kinase family. CHEK2 subfamily.</text>
</comment>
<dbReference type="Gene3D" id="3.30.200.20">
    <property type="entry name" value="Phosphorylase Kinase, domain 1"/>
    <property type="match status" value="1"/>
</dbReference>
<name>A0A9P8CYE0_MORAP</name>
<dbReference type="GO" id="GO:0004674">
    <property type="term" value="F:protein serine/threonine kinase activity"/>
    <property type="evidence" value="ECO:0007669"/>
    <property type="project" value="UniProtKB-KW"/>
</dbReference>
<dbReference type="InterPro" id="IPR036318">
    <property type="entry name" value="FAD-bd_PCMH-like_sf"/>
</dbReference>
<proteinExistence type="inferred from homology"/>
<evidence type="ECO:0000259" key="10">
    <source>
        <dbReference type="PROSITE" id="PS50011"/>
    </source>
</evidence>
<dbReference type="Gene3D" id="1.10.510.10">
    <property type="entry name" value="Transferase(Phosphotransferase) domain 1"/>
    <property type="match status" value="1"/>
</dbReference>
<feature type="domain" description="FHA" evidence="9">
    <location>
        <begin position="1344"/>
        <end position="1394"/>
    </location>
</feature>
<reference evidence="12" key="1">
    <citation type="submission" date="2021-07" db="EMBL/GenBank/DDBJ databases">
        <title>Draft genome of Mortierella alpina, strain LL118, isolated from an aspen leaf litter sample.</title>
        <authorList>
            <person name="Yang S."/>
            <person name="Vinatzer B.A."/>
        </authorList>
    </citation>
    <scope>NUCLEOTIDE SEQUENCE</scope>
    <source>
        <strain evidence="12">LL118</strain>
    </source>
</reference>
<dbReference type="InterPro" id="IPR006094">
    <property type="entry name" value="Oxid_FAD_bind_N"/>
</dbReference>
<feature type="compositionally biased region" description="Basic and acidic residues" evidence="8">
    <location>
        <begin position="594"/>
        <end position="606"/>
    </location>
</feature>
<dbReference type="InterPro" id="IPR016169">
    <property type="entry name" value="FAD-bd_PCMH_sub2"/>
</dbReference>
<dbReference type="Pfam" id="PF00069">
    <property type="entry name" value="Pkinase"/>
    <property type="match status" value="1"/>
</dbReference>
<evidence type="ECO:0000259" key="11">
    <source>
        <dbReference type="PROSITE" id="PS51387"/>
    </source>
</evidence>
<evidence type="ECO:0000313" key="12">
    <source>
        <dbReference type="EMBL" id="KAG9323346.1"/>
    </source>
</evidence>
<dbReference type="PROSITE" id="PS00108">
    <property type="entry name" value="PROTEIN_KINASE_ST"/>
    <property type="match status" value="1"/>
</dbReference>
<dbReference type="PROSITE" id="PS50006">
    <property type="entry name" value="FHA_DOMAIN"/>
    <property type="match status" value="2"/>
</dbReference>
<evidence type="ECO:0000256" key="5">
    <source>
        <dbReference type="ARBA" id="ARBA00022777"/>
    </source>
</evidence>
<dbReference type="SUPFAM" id="SSF56176">
    <property type="entry name" value="FAD-binding/transporter-associated domain-like"/>
    <property type="match status" value="1"/>
</dbReference>
<dbReference type="InterPro" id="IPR016166">
    <property type="entry name" value="FAD-bd_PCMH"/>
</dbReference>
<feature type="compositionally biased region" description="Polar residues" evidence="8">
    <location>
        <begin position="635"/>
        <end position="644"/>
    </location>
</feature>
<accession>A0A9P8CYE0</accession>
<evidence type="ECO:0000259" key="9">
    <source>
        <dbReference type="PROSITE" id="PS50006"/>
    </source>
</evidence>
<protein>
    <submittedName>
        <fullName evidence="12">Uncharacterized protein</fullName>
    </submittedName>
</protein>
<feature type="region of interest" description="Disordered" evidence="8">
    <location>
        <begin position="545"/>
        <end position="644"/>
    </location>
</feature>
<keyword evidence="5" id="KW-0418">Kinase</keyword>
<dbReference type="PANTHER" id="PTHR24345:SF0">
    <property type="entry name" value="CELL CYCLE SERINE_THREONINE-PROTEIN KINASE CDC5_MSD2"/>
    <property type="match status" value="1"/>
</dbReference>
<dbReference type="PROSITE" id="PS50011">
    <property type="entry name" value="PROTEIN_KINASE_DOM"/>
    <property type="match status" value="1"/>
</dbReference>
<keyword evidence="2" id="KW-0723">Serine/threonine-protein kinase</keyword>
<feature type="domain" description="FHA" evidence="9">
    <location>
        <begin position="1187"/>
        <end position="1238"/>
    </location>
</feature>
<dbReference type="Proteomes" id="UP000717515">
    <property type="component" value="Unassembled WGS sequence"/>
</dbReference>
<evidence type="ECO:0000256" key="8">
    <source>
        <dbReference type="SAM" id="MobiDB-lite"/>
    </source>
</evidence>
<dbReference type="InterPro" id="IPR011009">
    <property type="entry name" value="Kinase-like_dom_sf"/>
</dbReference>
<comment type="caution">
    <text evidence="12">The sequence shown here is derived from an EMBL/GenBank/DDBJ whole genome shotgun (WGS) entry which is preliminary data.</text>
</comment>
<dbReference type="InterPro" id="IPR000253">
    <property type="entry name" value="FHA_dom"/>
</dbReference>
<dbReference type="InterPro" id="IPR008984">
    <property type="entry name" value="SMAD_FHA_dom_sf"/>
</dbReference>
<feature type="compositionally biased region" description="Low complexity" evidence="8">
    <location>
        <begin position="571"/>
        <end position="587"/>
    </location>
</feature>
<dbReference type="SUPFAM" id="SSF49879">
    <property type="entry name" value="SMAD/FHA domain"/>
    <property type="match status" value="3"/>
</dbReference>
<feature type="domain" description="Protein kinase" evidence="10">
    <location>
        <begin position="830"/>
        <end position="1126"/>
    </location>
</feature>
<dbReference type="GO" id="GO:0005634">
    <property type="term" value="C:nucleus"/>
    <property type="evidence" value="ECO:0007669"/>
    <property type="project" value="TreeGrafter"/>
</dbReference>
<dbReference type="SMART" id="SM00240">
    <property type="entry name" value="FHA"/>
    <property type="match status" value="3"/>
</dbReference>
<keyword evidence="4 7" id="KW-0547">Nucleotide-binding</keyword>
<sequence>MQMFKSITAALMSVQFKGAVYERGDEGFDSRAYQYATTSYKDTGSMSPAFILYAQNDADVISAIQLAQQYKIAIAVRTGGHQYCGASSTSGKNIQLDLSKTYTTVEWEDPESNDHTVVTVGVSTSLGSLNSMLKDYRRFVPTGQCSYVNVGGHCQTGGYGTSARGFGLFADHIQKLRIVTADKEQPEFRWIHRHSESEEEKELFYSVLGGSPGNVGVISHVTLQVHRDEDHPLSRGFRGQVPYNRGVLKQLLDLVLEMGDNDDFPADYDVCISMLSERPAQYADNPEDAKIIIFAQWANLEGAGQVYDRTFFDRVMAVLGGQGSMSPHEKVLLEDEPMPMSTLCNHWIFPIVREFQLPYFKNIKASDLSSSELRGRNYTDWVTERIDRIEANTKATECFLAHQFSYHGGRHSRMAHNGGDGLTSFSWRDSSFMFVLDVFYNGEKPKVREFAKQYRKETELEALGEEGRFSKQDRRLLWGSQDRNLHAARQYYFDEAPTKYERLAVNKARFDPLDVFTANKFSVRGKASGKEGDKAAGVKKAATRLWKTITGGPGKTKGDRGDDLTESPQDSPLAPSTPFSTPSSASTMQPNQQRDSRPFKVPEARARSRQTAAGAASSAAGSVVADPNHPHESDTASVPWSDPNTALSAAEPKLAEDVVIYAKPEYSASQFMQLGGTQPTQLADVDALELDEGKVTFACMHGHGSTMGADLSLDKDVYLFGTTPECDVIINHSHWHRSPVPPERTHEPWFRLYVQPSKSSPGDTKVYIEDISNGGLLLNGKPMAKRDRKLLRWGDIITAGEPEAELFRYSYRSIDNSPSEDIQGDKSIYRLEKITLGTGNYSQVVKAYDVRTKVVYACKVIDRLNREFNQLERDGIALEIDLLKDLDHKNILKFIDVSQEKYKTYIFTEYIEGVTLYGHYRDVNNYMSEVDTRHIFAQICRAVEYLHKNNIVHRDIKSENIMITPNQHVKLIDFGLARHCVASRPVLSTLCGTPSYMSPEIALGEDSNGYGKPVDVWALGVVLFRMLTGSYPFHSDQYDNEHDRPLGVKAESTQGEAVDREREEGVNKLEVEYRAGRQPYYKKNWRPHLDKKAPRSPEVLRLLERMLKTDPSQRVRIEHVLTDDWFLMMDEHLEKFEASSGTTFAGLRSETGSVEDPASVAAWGELVLLPGCVSDAPRHILLSKDQTWFGRDPKDVDVHLGNSVMLSGVHCLIDRSDNGEIMVTNASRNGTFINSLKIEIQRASQLLCGDELGFIMPPDDPNIVSTAFLPRTVYKRPLAYKVNIYGVPEATEDDRIRRRYADSTYQYEPRGRPRKAPDSTGEVWAILRPLNEATQVQELTQRSYIFGRNEDCDVVIRNPFVSRTHCVLEWVLEDRQAYLKNLTLCGTYVNNGLTCQDRLQLRHGDKIYLRRNIPRSPDEVGVCVGYTIEFTDAQHIRKRQAVGRTPQDAKGAK</sequence>
<feature type="compositionally biased region" description="Low complexity" evidence="8">
    <location>
        <begin position="609"/>
        <end position="625"/>
    </location>
</feature>
<dbReference type="InterPro" id="IPR008271">
    <property type="entry name" value="Ser/Thr_kinase_AS"/>
</dbReference>
<keyword evidence="3" id="KW-0808">Transferase</keyword>
<dbReference type="SUPFAM" id="SSF56112">
    <property type="entry name" value="Protein kinase-like (PK-like)"/>
    <property type="match status" value="1"/>
</dbReference>
<dbReference type="Gene3D" id="2.60.200.20">
    <property type="match status" value="3"/>
</dbReference>
<dbReference type="Pfam" id="PF01565">
    <property type="entry name" value="FAD_binding_4"/>
    <property type="match status" value="1"/>
</dbReference>
<dbReference type="Pfam" id="PF00498">
    <property type="entry name" value="FHA"/>
    <property type="match status" value="2"/>
</dbReference>
<dbReference type="Gene3D" id="3.30.465.10">
    <property type="match status" value="1"/>
</dbReference>
<dbReference type="PROSITE" id="PS51387">
    <property type="entry name" value="FAD_PCMH"/>
    <property type="match status" value="1"/>
</dbReference>
<dbReference type="GO" id="GO:0071949">
    <property type="term" value="F:FAD binding"/>
    <property type="evidence" value="ECO:0007669"/>
    <property type="project" value="InterPro"/>
</dbReference>